<dbReference type="RefSeq" id="XP_064670425.1">
    <property type="nucleotide sequence ID" value="XM_064817711.1"/>
</dbReference>
<organism evidence="2 3">
    <name type="scientific">Canariomyces notabilis</name>
    <dbReference type="NCBI Taxonomy" id="2074819"/>
    <lineage>
        <taxon>Eukaryota</taxon>
        <taxon>Fungi</taxon>
        <taxon>Dikarya</taxon>
        <taxon>Ascomycota</taxon>
        <taxon>Pezizomycotina</taxon>
        <taxon>Sordariomycetes</taxon>
        <taxon>Sordariomycetidae</taxon>
        <taxon>Sordariales</taxon>
        <taxon>Chaetomiaceae</taxon>
        <taxon>Canariomyces</taxon>
    </lineage>
</organism>
<dbReference type="EMBL" id="MU853341">
    <property type="protein sequence ID" value="KAK4112855.1"/>
    <property type="molecule type" value="Genomic_DNA"/>
</dbReference>
<evidence type="ECO:0000256" key="1">
    <source>
        <dbReference type="SAM" id="MobiDB-lite"/>
    </source>
</evidence>
<comment type="caution">
    <text evidence="2">The sequence shown here is derived from an EMBL/GenBank/DDBJ whole genome shotgun (WGS) entry which is preliminary data.</text>
</comment>
<keyword evidence="3" id="KW-1185">Reference proteome</keyword>
<evidence type="ECO:0000313" key="3">
    <source>
        <dbReference type="Proteomes" id="UP001302812"/>
    </source>
</evidence>
<dbReference type="Proteomes" id="UP001302812">
    <property type="component" value="Unassembled WGS sequence"/>
</dbReference>
<dbReference type="AlphaFoldDB" id="A0AAN6TFF4"/>
<reference evidence="2" key="1">
    <citation type="journal article" date="2023" name="Mol. Phylogenet. Evol.">
        <title>Genome-scale phylogeny and comparative genomics of the fungal order Sordariales.</title>
        <authorList>
            <person name="Hensen N."/>
            <person name="Bonometti L."/>
            <person name="Westerberg I."/>
            <person name="Brannstrom I.O."/>
            <person name="Guillou S."/>
            <person name="Cros-Aarteil S."/>
            <person name="Calhoun S."/>
            <person name="Haridas S."/>
            <person name="Kuo A."/>
            <person name="Mondo S."/>
            <person name="Pangilinan J."/>
            <person name="Riley R."/>
            <person name="LaButti K."/>
            <person name="Andreopoulos B."/>
            <person name="Lipzen A."/>
            <person name="Chen C."/>
            <person name="Yan M."/>
            <person name="Daum C."/>
            <person name="Ng V."/>
            <person name="Clum A."/>
            <person name="Steindorff A."/>
            <person name="Ohm R.A."/>
            <person name="Martin F."/>
            <person name="Silar P."/>
            <person name="Natvig D.O."/>
            <person name="Lalanne C."/>
            <person name="Gautier V."/>
            <person name="Ament-Velasquez S.L."/>
            <person name="Kruys A."/>
            <person name="Hutchinson M.I."/>
            <person name="Powell A.J."/>
            <person name="Barry K."/>
            <person name="Miller A.N."/>
            <person name="Grigoriev I.V."/>
            <person name="Debuchy R."/>
            <person name="Gladieux P."/>
            <person name="Hiltunen Thoren M."/>
            <person name="Johannesson H."/>
        </authorList>
    </citation>
    <scope>NUCLEOTIDE SEQUENCE</scope>
    <source>
        <strain evidence="2">CBS 508.74</strain>
    </source>
</reference>
<name>A0AAN6TFF4_9PEZI</name>
<protein>
    <submittedName>
        <fullName evidence="2">Uncharacterized protein</fullName>
    </submittedName>
</protein>
<evidence type="ECO:0000313" key="2">
    <source>
        <dbReference type="EMBL" id="KAK4112855.1"/>
    </source>
</evidence>
<sequence>MGRSTLSAASQARRDAVIREIIQSGQNIDAGTVGGRLDEEVEPGMLAELENLGHDTLSADELHCKLDATLWLYYFSSTGGTIQEFHRKYTQPRPDGTTCPEYEPYAARVREKKEAAAAAAPTTEHDSENGKTAMKNNGTPALPPPVVSRMDDANLQNTYNQAVAKCWVDESLGETGLDKARHWNIGWWAWHSEAIHGNKLRTKGHTEAEKILQLYLARGVALPVIDDAVGQILALNGSASGNISQTLHDIEAWVDGNPDRLLLPSHIVRHLALIALLQFELAPDEREKIEARYIETVKPEVVDEFLNSLPATARAVVSSLEGNGLLGSVSTRAQLLFRKWYARKQDNDNGGGGGSREDHSGGSQPDVADGRWALLPSSAKFNGIFNTETFENTRNPTADLVDHGSMADSGNTTMGVANPAAVIEIQKQTAAPFANNSKARSMDPDRVKTAWHVYANGEPIEDAFWQTLLAGCPPSEKDSNRQEYYAWQDANRLDQLIARMEFDINHPKLFIASRILQAFLSTTPAAAKRFAGRFDFTDGRTMVRTEKGYIGLAPAWALAGDHIVILKGGAVPFVLRSAPDGCWQLVGECYVHGIMNGEAFDAKQCTDIVLC</sequence>
<feature type="region of interest" description="Disordered" evidence="1">
    <location>
        <begin position="346"/>
        <end position="369"/>
    </location>
</feature>
<dbReference type="InterPro" id="IPR052895">
    <property type="entry name" value="HetReg/Transcr_Mod"/>
</dbReference>
<reference evidence="2" key="2">
    <citation type="submission" date="2023-05" db="EMBL/GenBank/DDBJ databases">
        <authorList>
            <consortium name="Lawrence Berkeley National Laboratory"/>
            <person name="Steindorff A."/>
            <person name="Hensen N."/>
            <person name="Bonometti L."/>
            <person name="Westerberg I."/>
            <person name="Brannstrom I.O."/>
            <person name="Guillou S."/>
            <person name="Cros-Aarteil S."/>
            <person name="Calhoun S."/>
            <person name="Haridas S."/>
            <person name="Kuo A."/>
            <person name="Mondo S."/>
            <person name="Pangilinan J."/>
            <person name="Riley R."/>
            <person name="Labutti K."/>
            <person name="Andreopoulos B."/>
            <person name="Lipzen A."/>
            <person name="Chen C."/>
            <person name="Yanf M."/>
            <person name="Daum C."/>
            <person name="Ng V."/>
            <person name="Clum A."/>
            <person name="Ohm R."/>
            <person name="Martin F."/>
            <person name="Silar P."/>
            <person name="Natvig D."/>
            <person name="Lalanne C."/>
            <person name="Gautier V."/>
            <person name="Ament-Velasquez S.L."/>
            <person name="Kruys A."/>
            <person name="Hutchinson M.I."/>
            <person name="Powell A.J."/>
            <person name="Barry K."/>
            <person name="Miller A.N."/>
            <person name="Grigoriev I.V."/>
            <person name="Debuchy R."/>
            <person name="Gladieux P."/>
            <person name="Thoren M.H."/>
            <person name="Johannesson H."/>
        </authorList>
    </citation>
    <scope>NUCLEOTIDE SEQUENCE</scope>
    <source>
        <strain evidence="2">CBS 508.74</strain>
    </source>
</reference>
<proteinExistence type="predicted"/>
<gene>
    <name evidence="2" type="ORF">N656DRAFT_798040</name>
</gene>
<dbReference type="PANTHER" id="PTHR24148:SF64">
    <property type="entry name" value="HETEROKARYON INCOMPATIBILITY DOMAIN-CONTAINING PROTEIN"/>
    <property type="match status" value="1"/>
</dbReference>
<dbReference type="Pfam" id="PF26639">
    <property type="entry name" value="Het-6_barrel"/>
    <property type="match status" value="1"/>
</dbReference>
<dbReference type="PANTHER" id="PTHR24148">
    <property type="entry name" value="ANKYRIN REPEAT DOMAIN-CONTAINING PROTEIN 39 HOMOLOG-RELATED"/>
    <property type="match status" value="1"/>
</dbReference>
<accession>A0AAN6TFF4</accession>
<dbReference type="GeneID" id="89941836"/>
<feature type="region of interest" description="Disordered" evidence="1">
    <location>
        <begin position="112"/>
        <end position="150"/>
    </location>
</feature>